<name>A0ABP0GJQ8_CLALP</name>
<gene>
    <name evidence="2" type="ORF">CVLEPA_LOCUS23705</name>
</gene>
<accession>A0ABP0GJQ8</accession>
<evidence type="ECO:0000313" key="3">
    <source>
        <dbReference type="Proteomes" id="UP001642483"/>
    </source>
</evidence>
<feature type="region of interest" description="Disordered" evidence="1">
    <location>
        <begin position="40"/>
        <end position="62"/>
    </location>
</feature>
<sequence>MVLSLTVLITIQAHINLGRGIAEITKLLQVDDEEFVDPTGAQMMGRMGQRGGGKVGGGGMMR</sequence>
<evidence type="ECO:0000313" key="2">
    <source>
        <dbReference type="EMBL" id="CAK8691111.1"/>
    </source>
</evidence>
<keyword evidence="3" id="KW-1185">Reference proteome</keyword>
<protein>
    <submittedName>
        <fullName evidence="2">Uncharacterized protein</fullName>
    </submittedName>
</protein>
<organism evidence="2 3">
    <name type="scientific">Clavelina lepadiformis</name>
    <name type="common">Light-bulb sea squirt</name>
    <name type="synonym">Ascidia lepadiformis</name>
    <dbReference type="NCBI Taxonomy" id="159417"/>
    <lineage>
        <taxon>Eukaryota</taxon>
        <taxon>Metazoa</taxon>
        <taxon>Chordata</taxon>
        <taxon>Tunicata</taxon>
        <taxon>Ascidiacea</taxon>
        <taxon>Aplousobranchia</taxon>
        <taxon>Clavelinidae</taxon>
        <taxon>Clavelina</taxon>
    </lineage>
</organism>
<reference evidence="2 3" key="1">
    <citation type="submission" date="2024-02" db="EMBL/GenBank/DDBJ databases">
        <authorList>
            <person name="Daric V."/>
            <person name="Darras S."/>
        </authorList>
    </citation>
    <scope>NUCLEOTIDE SEQUENCE [LARGE SCALE GENOMIC DNA]</scope>
</reference>
<evidence type="ECO:0000256" key="1">
    <source>
        <dbReference type="SAM" id="MobiDB-lite"/>
    </source>
</evidence>
<feature type="compositionally biased region" description="Gly residues" evidence="1">
    <location>
        <begin position="48"/>
        <end position="62"/>
    </location>
</feature>
<comment type="caution">
    <text evidence="2">The sequence shown here is derived from an EMBL/GenBank/DDBJ whole genome shotgun (WGS) entry which is preliminary data.</text>
</comment>
<proteinExistence type="predicted"/>
<dbReference type="Proteomes" id="UP001642483">
    <property type="component" value="Unassembled WGS sequence"/>
</dbReference>
<dbReference type="EMBL" id="CAWYQH010000119">
    <property type="protein sequence ID" value="CAK8691111.1"/>
    <property type="molecule type" value="Genomic_DNA"/>
</dbReference>